<evidence type="ECO:0000313" key="3">
    <source>
        <dbReference type="Proteomes" id="UP001555786"/>
    </source>
</evidence>
<gene>
    <name evidence="2" type="ORF">ABXS05_03120</name>
</gene>
<keyword evidence="1" id="KW-0472">Membrane</keyword>
<dbReference type="RefSeq" id="WP_367622873.1">
    <property type="nucleotide sequence ID" value="NZ_JBFNQD010000001.1"/>
</dbReference>
<protein>
    <submittedName>
        <fullName evidence="2">Uncharacterized protein</fullName>
    </submittedName>
</protein>
<evidence type="ECO:0000313" key="2">
    <source>
        <dbReference type="EMBL" id="MEW9304513.1"/>
    </source>
</evidence>
<name>A0ABV3PG64_9HYPH</name>
<comment type="caution">
    <text evidence="2">The sequence shown here is derived from an EMBL/GenBank/DDBJ whole genome shotgun (WGS) entry which is preliminary data.</text>
</comment>
<organism evidence="2 3">
    <name type="scientific">Labrys neptuniae</name>
    <dbReference type="NCBI Taxonomy" id="376174"/>
    <lineage>
        <taxon>Bacteria</taxon>
        <taxon>Pseudomonadati</taxon>
        <taxon>Pseudomonadota</taxon>
        <taxon>Alphaproteobacteria</taxon>
        <taxon>Hyphomicrobiales</taxon>
        <taxon>Xanthobacteraceae</taxon>
        <taxon>Labrys</taxon>
    </lineage>
</organism>
<evidence type="ECO:0000256" key="1">
    <source>
        <dbReference type="SAM" id="Phobius"/>
    </source>
</evidence>
<reference evidence="2 3" key="1">
    <citation type="submission" date="2024-07" db="EMBL/GenBank/DDBJ databases">
        <title>Description of Labrys sedimenti sp. nov., isolated from a diclofenac-degrading enrichment culture.</title>
        <authorList>
            <person name="Tancsics A."/>
            <person name="Csepanyi A."/>
        </authorList>
    </citation>
    <scope>NUCLEOTIDE SEQUENCE [LARGE SCALE GENOMIC DNA]</scope>
    <source>
        <strain evidence="2 3">LMG 23578</strain>
    </source>
</reference>
<keyword evidence="3" id="KW-1185">Reference proteome</keyword>
<dbReference type="EMBL" id="JBFNQD010000001">
    <property type="protein sequence ID" value="MEW9304513.1"/>
    <property type="molecule type" value="Genomic_DNA"/>
</dbReference>
<accession>A0ABV3PG64</accession>
<feature type="transmembrane region" description="Helical" evidence="1">
    <location>
        <begin position="26"/>
        <end position="46"/>
    </location>
</feature>
<proteinExistence type="predicted"/>
<sequence>MQQPDDPGIDPDYDVLAEPLAGGNRVVALSAVIVIGLVLAGLIGFATRWLS</sequence>
<keyword evidence="1" id="KW-1133">Transmembrane helix</keyword>
<keyword evidence="1" id="KW-0812">Transmembrane</keyword>
<dbReference type="Proteomes" id="UP001555786">
    <property type="component" value="Unassembled WGS sequence"/>
</dbReference>